<keyword evidence="6 7" id="KW-0472">Membrane</keyword>
<keyword evidence="5 7" id="KW-1133">Transmembrane helix</keyword>
<evidence type="ECO:0000313" key="10">
    <source>
        <dbReference type="Proteomes" id="UP000636960"/>
    </source>
</evidence>
<feature type="transmembrane region" description="Helical" evidence="7">
    <location>
        <begin position="12"/>
        <end position="31"/>
    </location>
</feature>
<organism evidence="9 10">
    <name type="scientific">Paractinoplanes rishiriensis</name>
    <dbReference type="NCBI Taxonomy" id="1050105"/>
    <lineage>
        <taxon>Bacteria</taxon>
        <taxon>Bacillati</taxon>
        <taxon>Actinomycetota</taxon>
        <taxon>Actinomycetes</taxon>
        <taxon>Micromonosporales</taxon>
        <taxon>Micromonosporaceae</taxon>
        <taxon>Paractinoplanes</taxon>
    </lineage>
</organism>
<protein>
    <submittedName>
        <fullName evidence="9">UPF0126 membrane protein</fullName>
    </submittedName>
</protein>
<evidence type="ECO:0000256" key="1">
    <source>
        <dbReference type="ARBA" id="ARBA00004651"/>
    </source>
</evidence>
<proteinExistence type="inferred from homology"/>
<dbReference type="InterPro" id="IPR005115">
    <property type="entry name" value="Gly_transporter"/>
</dbReference>
<keyword evidence="10" id="KW-1185">Reference proteome</keyword>
<keyword evidence="3" id="KW-1003">Cell membrane</keyword>
<comment type="similarity">
    <text evidence="2">Belongs to the UPF0126 family.</text>
</comment>
<name>A0A919K917_9ACTN</name>
<evidence type="ECO:0000259" key="8">
    <source>
        <dbReference type="Pfam" id="PF03458"/>
    </source>
</evidence>
<evidence type="ECO:0000256" key="3">
    <source>
        <dbReference type="ARBA" id="ARBA00022475"/>
    </source>
</evidence>
<feature type="transmembrane region" description="Helical" evidence="7">
    <location>
        <begin position="97"/>
        <end position="117"/>
    </location>
</feature>
<feature type="transmembrane region" description="Helical" evidence="7">
    <location>
        <begin position="180"/>
        <end position="201"/>
    </location>
</feature>
<feature type="transmembrane region" description="Helical" evidence="7">
    <location>
        <begin position="123"/>
        <end position="144"/>
    </location>
</feature>
<comment type="caution">
    <text evidence="9">The sequence shown here is derived from an EMBL/GenBank/DDBJ whole genome shotgun (WGS) entry which is preliminary data.</text>
</comment>
<gene>
    <name evidence="9" type="ORF">Ari01nite_83590</name>
</gene>
<dbReference type="PANTHER" id="PTHR30506">
    <property type="entry name" value="INNER MEMBRANE PROTEIN"/>
    <property type="match status" value="1"/>
</dbReference>
<evidence type="ECO:0000256" key="5">
    <source>
        <dbReference type="ARBA" id="ARBA00022989"/>
    </source>
</evidence>
<feature type="transmembrane region" description="Helical" evidence="7">
    <location>
        <begin position="38"/>
        <end position="60"/>
    </location>
</feature>
<keyword evidence="4 7" id="KW-0812">Transmembrane</keyword>
<feature type="domain" description="Glycine transporter" evidence="8">
    <location>
        <begin position="99"/>
        <end position="172"/>
    </location>
</feature>
<sequence length="218" mass="22264">MDVPEGFDPGLILALNLAGTFVFGLSGGLAGVRARLDLVGVVVLAAVVGLAGGIIRDVLIGTSPATFRDWRYLAAAAAAGLVCFFAGRLLERAERSVMVFDALGLALFAVTGATKALRFGLGPVQAVLLGAITGIGGGMLRDVLLRQVPTVLREGLYAIPALLGAAVLVIAQQAGSTNPVFPVLGASVCAAVRLFALRYGVDAPTPPHSPPPTKEPSR</sequence>
<feature type="domain" description="Glycine transporter" evidence="8">
    <location>
        <begin position="14"/>
        <end position="86"/>
    </location>
</feature>
<dbReference type="PANTHER" id="PTHR30506:SF3">
    <property type="entry name" value="UPF0126 INNER MEMBRANE PROTEIN YADS-RELATED"/>
    <property type="match status" value="1"/>
</dbReference>
<evidence type="ECO:0000256" key="4">
    <source>
        <dbReference type="ARBA" id="ARBA00022692"/>
    </source>
</evidence>
<reference evidence="9" key="1">
    <citation type="submission" date="2021-01" db="EMBL/GenBank/DDBJ databases">
        <title>Whole genome shotgun sequence of Actinoplanes rishiriensis NBRC 108556.</title>
        <authorList>
            <person name="Komaki H."/>
            <person name="Tamura T."/>
        </authorList>
    </citation>
    <scope>NUCLEOTIDE SEQUENCE</scope>
    <source>
        <strain evidence="9">NBRC 108556</strain>
    </source>
</reference>
<feature type="transmembrane region" description="Helical" evidence="7">
    <location>
        <begin position="72"/>
        <end position="90"/>
    </location>
</feature>
<dbReference type="AlphaFoldDB" id="A0A919K917"/>
<dbReference type="Proteomes" id="UP000636960">
    <property type="component" value="Unassembled WGS sequence"/>
</dbReference>
<comment type="subcellular location">
    <subcellularLocation>
        <location evidence="1">Cell membrane</location>
        <topology evidence="1">Multi-pass membrane protein</topology>
    </subcellularLocation>
</comment>
<feature type="transmembrane region" description="Helical" evidence="7">
    <location>
        <begin position="156"/>
        <end position="174"/>
    </location>
</feature>
<evidence type="ECO:0000256" key="7">
    <source>
        <dbReference type="SAM" id="Phobius"/>
    </source>
</evidence>
<dbReference type="GO" id="GO:0005886">
    <property type="term" value="C:plasma membrane"/>
    <property type="evidence" value="ECO:0007669"/>
    <property type="project" value="UniProtKB-SubCell"/>
</dbReference>
<evidence type="ECO:0000256" key="2">
    <source>
        <dbReference type="ARBA" id="ARBA00008193"/>
    </source>
</evidence>
<dbReference type="EMBL" id="BOMV01000092">
    <property type="protein sequence ID" value="GIF00895.1"/>
    <property type="molecule type" value="Genomic_DNA"/>
</dbReference>
<accession>A0A919K917</accession>
<evidence type="ECO:0000256" key="6">
    <source>
        <dbReference type="ARBA" id="ARBA00023136"/>
    </source>
</evidence>
<dbReference type="RefSeq" id="WP_203789146.1">
    <property type="nucleotide sequence ID" value="NZ_BOMV01000092.1"/>
</dbReference>
<dbReference type="Pfam" id="PF03458">
    <property type="entry name" value="Gly_transporter"/>
    <property type="match status" value="2"/>
</dbReference>
<evidence type="ECO:0000313" key="9">
    <source>
        <dbReference type="EMBL" id="GIF00895.1"/>
    </source>
</evidence>